<dbReference type="Gene3D" id="3.60.20.10">
    <property type="entry name" value="Glutamine Phosphoribosylpyrophosphate, subunit 1, domain 1"/>
    <property type="match status" value="1"/>
</dbReference>
<dbReference type="RefSeq" id="WP_052605025.1">
    <property type="nucleotide sequence ID" value="NZ_JXYS01000029.1"/>
</dbReference>
<evidence type="ECO:0000259" key="1">
    <source>
        <dbReference type="PROSITE" id="PS51278"/>
    </source>
</evidence>
<dbReference type="InterPro" id="IPR029055">
    <property type="entry name" value="Ntn_hydrolases_N"/>
</dbReference>
<dbReference type="SUPFAM" id="SSF56235">
    <property type="entry name" value="N-terminal nucleophile aminohydrolases (Ntn hydrolases)"/>
    <property type="match status" value="1"/>
</dbReference>
<organism evidence="2 3">
    <name type="scientific">Acidithrix ferrooxidans</name>
    <dbReference type="NCBI Taxonomy" id="1280514"/>
    <lineage>
        <taxon>Bacteria</taxon>
        <taxon>Bacillati</taxon>
        <taxon>Actinomycetota</taxon>
        <taxon>Acidimicrobiia</taxon>
        <taxon>Acidimicrobiales</taxon>
        <taxon>Acidimicrobiaceae</taxon>
        <taxon>Acidithrix</taxon>
    </lineage>
</organism>
<proteinExistence type="predicted"/>
<dbReference type="InterPro" id="IPR017932">
    <property type="entry name" value="GATase_2_dom"/>
</dbReference>
<feature type="domain" description="Glutamine amidotransferase type-2" evidence="1">
    <location>
        <begin position="2"/>
        <end position="245"/>
    </location>
</feature>
<dbReference type="EMBL" id="JXYS01000029">
    <property type="protein sequence ID" value="KJF17774.1"/>
    <property type="molecule type" value="Genomic_DNA"/>
</dbReference>
<dbReference type="OrthoDB" id="9804310at2"/>
<evidence type="ECO:0000313" key="2">
    <source>
        <dbReference type="EMBL" id="KJF17774.1"/>
    </source>
</evidence>
<dbReference type="PROSITE" id="PS51278">
    <property type="entry name" value="GATASE_TYPE_2"/>
    <property type="match status" value="1"/>
</dbReference>
<evidence type="ECO:0000313" key="3">
    <source>
        <dbReference type="Proteomes" id="UP000032360"/>
    </source>
</evidence>
<name>A0A0D8HIS6_9ACTN</name>
<accession>A0A0D8HIS6</accession>
<dbReference type="AlphaFoldDB" id="A0A0D8HIS6"/>
<dbReference type="Proteomes" id="UP000032360">
    <property type="component" value="Unassembled WGS sequence"/>
</dbReference>
<dbReference type="GO" id="GO:0016787">
    <property type="term" value="F:hydrolase activity"/>
    <property type="evidence" value="ECO:0007669"/>
    <property type="project" value="UniProtKB-KW"/>
</dbReference>
<reference evidence="2 3" key="1">
    <citation type="submission" date="2015-01" db="EMBL/GenBank/DDBJ databases">
        <title>Draft genome of the acidophilic iron oxidizer Acidithrix ferrooxidans strain Py-F3.</title>
        <authorList>
            <person name="Poehlein A."/>
            <person name="Eisen S."/>
            <person name="Schloemann M."/>
            <person name="Johnson B.D."/>
            <person name="Daniel R."/>
            <person name="Muehling M."/>
        </authorList>
    </citation>
    <scope>NUCLEOTIDE SEQUENCE [LARGE SCALE GENOMIC DNA]</scope>
    <source>
        <strain evidence="2 3">Py-F3</strain>
    </source>
</reference>
<gene>
    <name evidence="2" type="primary">egtC</name>
    <name evidence="2" type="ORF">AXFE_12710</name>
</gene>
<dbReference type="PANTHER" id="PTHR42824:SF1">
    <property type="entry name" value="GLUTAMINE AMIDOTRANSFERASE YAFJ-RELATED"/>
    <property type="match status" value="1"/>
</dbReference>
<keyword evidence="3" id="KW-1185">Reference proteome</keyword>
<dbReference type="STRING" id="1280514.AXFE_12710"/>
<keyword evidence="2" id="KW-0378">Hydrolase</keyword>
<sequence>MCRLLGFVCESPTPIGKLAGVGFEDFEKLSFLQHGDGWGIAQFFNNELAFEKSPNSAYGDDEFFSMTRYSKADIGIVHLRWATLDLEISPSNSHPFIDGEVAFCHNGSIFESEKIKDWIDSDQMNLIEGTTDSELIFRLIMTYAKAFPLEQAISRAAEGISQSLSYSSLNSMLVTPDFLYVLSYYDTSQIMNDLPDDYYQLSYQVLQDALVVASSGWVRENAKAIDNRKLMIVERSTMAFRSIPL</sequence>
<dbReference type="Pfam" id="PF13522">
    <property type="entry name" value="GATase_6"/>
    <property type="match status" value="1"/>
</dbReference>
<comment type="caution">
    <text evidence="2">The sequence shown here is derived from an EMBL/GenBank/DDBJ whole genome shotgun (WGS) entry which is preliminary data.</text>
</comment>
<dbReference type="EC" id="3.5.1.-" evidence="2"/>
<dbReference type="PANTHER" id="PTHR42824">
    <property type="entry name" value="GLUTAMINE AMIDOTRANSFERASE"/>
    <property type="match status" value="1"/>
</dbReference>
<protein>
    <submittedName>
        <fullName evidence="2">Amidohydrolase EgtC</fullName>
        <ecNumber evidence="2">3.5.1.-</ecNumber>
    </submittedName>
</protein>